<organism evidence="2 3">
    <name type="scientific">Puccinia striiformis</name>
    <dbReference type="NCBI Taxonomy" id="27350"/>
    <lineage>
        <taxon>Eukaryota</taxon>
        <taxon>Fungi</taxon>
        <taxon>Dikarya</taxon>
        <taxon>Basidiomycota</taxon>
        <taxon>Pucciniomycotina</taxon>
        <taxon>Pucciniomycetes</taxon>
        <taxon>Pucciniales</taxon>
        <taxon>Pucciniaceae</taxon>
        <taxon>Puccinia</taxon>
    </lineage>
</organism>
<reference evidence="2 3" key="1">
    <citation type="submission" date="2017-12" db="EMBL/GenBank/DDBJ databases">
        <title>Gene loss provides genomic basis for host adaptation in cereal stripe rust fungi.</title>
        <authorList>
            <person name="Xia C."/>
        </authorList>
    </citation>
    <scope>NUCLEOTIDE SEQUENCE [LARGE SCALE GENOMIC DNA]</scope>
    <source>
        <strain evidence="2 3">93TX-2</strain>
    </source>
</reference>
<proteinExistence type="predicted"/>
<keyword evidence="3" id="KW-1185">Reference proteome</keyword>
<comment type="caution">
    <text evidence="2">The sequence shown here is derived from an EMBL/GenBank/DDBJ whole genome shotgun (WGS) entry which is preliminary data.</text>
</comment>
<name>A0A2S4ULV9_9BASI</name>
<dbReference type="VEuPathDB" id="FungiDB:PSHT_14212"/>
<protein>
    <submittedName>
        <fullName evidence="2">Uncharacterized protein</fullName>
    </submittedName>
</protein>
<reference evidence="3" key="2">
    <citation type="journal article" date="2018" name="BMC Genomics">
        <title>Genomic insights into host adaptation between the wheat stripe rust pathogen (Puccinia striiformis f. sp. tritici) and the barley stripe rust pathogen (Puccinia striiformis f. sp. hordei).</title>
        <authorList>
            <person name="Xia C."/>
            <person name="Wang M."/>
            <person name="Yin C."/>
            <person name="Cornejo O.E."/>
            <person name="Hulbert S.H."/>
            <person name="Chen X."/>
        </authorList>
    </citation>
    <scope>NUCLEOTIDE SEQUENCE [LARGE SCALE GENOMIC DNA]</scope>
    <source>
        <strain evidence="3">93TX-2</strain>
    </source>
</reference>
<dbReference type="EMBL" id="PKSM01000309">
    <property type="protein sequence ID" value="POV98114.1"/>
    <property type="molecule type" value="Genomic_DNA"/>
</dbReference>
<evidence type="ECO:0000313" key="3">
    <source>
        <dbReference type="Proteomes" id="UP000238274"/>
    </source>
</evidence>
<gene>
    <name evidence="2" type="ORF">PSHT_14212</name>
</gene>
<feature type="region of interest" description="Disordered" evidence="1">
    <location>
        <begin position="1"/>
        <end position="31"/>
    </location>
</feature>
<dbReference type="Proteomes" id="UP000238274">
    <property type="component" value="Unassembled WGS sequence"/>
</dbReference>
<reference evidence="3" key="3">
    <citation type="journal article" date="2018" name="Mol. Plant Microbe Interact.">
        <title>Genome sequence resources for the wheat stripe rust pathogen (Puccinia striiformis f. sp. tritici) and the barley stripe rust pathogen (Puccinia striiformis f. sp. hordei).</title>
        <authorList>
            <person name="Xia C."/>
            <person name="Wang M."/>
            <person name="Yin C."/>
            <person name="Cornejo O.E."/>
            <person name="Hulbert S.H."/>
            <person name="Chen X."/>
        </authorList>
    </citation>
    <scope>NUCLEOTIDE SEQUENCE [LARGE SCALE GENOMIC DNA]</scope>
    <source>
        <strain evidence="3">93TX-2</strain>
    </source>
</reference>
<evidence type="ECO:0000313" key="2">
    <source>
        <dbReference type="EMBL" id="POV98114.1"/>
    </source>
</evidence>
<sequence length="31" mass="3561">MRVDRPSIRAQPESGFGRNPPESRRAPSRPR</sequence>
<accession>A0A2S4ULV9</accession>
<dbReference type="AlphaFoldDB" id="A0A2S4ULV9"/>
<evidence type="ECO:0000256" key="1">
    <source>
        <dbReference type="SAM" id="MobiDB-lite"/>
    </source>
</evidence>